<dbReference type="PROSITE" id="PS50011">
    <property type="entry name" value="PROTEIN_KINASE_DOM"/>
    <property type="match status" value="1"/>
</dbReference>
<feature type="domain" description="Protein kinase" evidence="2">
    <location>
        <begin position="9"/>
        <end position="508"/>
    </location>
</feature>
<dbReference type="GO" id="GO:0004674">
    <property type="term" value="F:protein serine/threonine kinase activity"/>
    <property type="evidence" value="ECO:0007669"/>
    <property type="project" value="TreeGrafter"/>
</dbReference>
<keyword evidence="3" id="KW-0418">Kinase</keyword>
<accession>A0A316V668</accession>
<keyword evidence="4" id="KW-1185">Reference proteome</keyword>
<dbReference type="EMBL" id="KZ819605">
    <property type="protein sequence ID" value="PWN33089.1"/>
    <property type="molecule type" value="Genomic_DNA"/>
</dbReference>
<dbReference type="PANTHER" id="PTHR44167">
    <property type="entry name" value="OVARIAN-SPECIFIC SERINE/THREONINE-PROTEIN KINASE LOK-RELATED"/>
    <property type="match status" value="1"/>
</dbReference>
<keyword evidence="3" id="KW-0808">Transferase</keyword>
<dbReference type="Pfam" id="PF00069">
    <property type="entry name" value="Pkinase"/>
    <property type="match status" value="1"/>
</dbReference>
<name>A0A316V668_9BASI</name>
<gene>
    <name evidence="3" type="ORF">FA14DRAFT_138267</name>
</gene>
<dbReference type="GO" id="GO:0005634">
    <property type="term" value="C:nucleus"/>
    <property type="evidence" value="ECO:0007669"/>
    <property type="project" value="TreeGrafter"/>
</dbReference>
<evidence type="ECO:0000259" key="2">
    <source>
        <dbReference type="PROSITE" id="PS50011"/>
    </source>
</evidence>
<reference evidence="3 4" key="1">
    <citation type="journal article" date="2018" name="Mol. Biol. Evol.">
        <title>Broad Genomic Sampling Reveals a Smut Pathogenic Ancestry of the Fungal Clade Ustilaginomycotina.</title>
        <authorList>
            <person name="Kijpornyongpan T."/>
            <person name="Mondo S.J."/>
            <person name="Barry K."/>
            <person name="Sandor L."/>
            <person name="Lee J."/>
            <person name="Lipzen A."/>
            <person name="Pangilinan J."/>
            <person name="LaButti K."/>
            <person name="Hainaut M."/>
            <person name="Henrissat B."/>
            <person name="Grigoriev I.V."/>
            <person name="Spatafora J.W."/>
            <person name="Aime M.C."/>
        </authorList>
    </citation>
    <scope>NUCLEOTIDE SEQUENCE [LARGE SCALE GENOMIC DNA]</scope>
    <source>
        <strain evidence="3 4">MCA 3882</strain>
    </source>
</reference>
<dbReference type="InterPro" id="IPR011009">
    <property type="entry name" value="Kinase-like_dom_sf"/>
</dbReference>
<dbReference type="STRING" id="1280837.A0A316V668"/>
<dbReference type="GO" id="GO:0005524">
    <property type="term" value="F:ATP binding"/>
    <property type="evidence" value="ECO:0007669"/>
    <property type="project" value="InterPro"/>
</dbReference>
<feature type="region of interest" description="Disordered" evidence="1">
    <location>
        <begin position="429"/>
        <end position="456"/>
    </location>
</feature>
<dbReference type="GeneID" id="37018834"/>
<dbReference type="InParanoid" id="A0A316V668"/>
<dbReference type="GO" id="GO:0044773">
    <property type="term" value="P:mitotic DNA damage checkpoint signaling"/>
    <property type="evidence" value="ECO:0007669"/>
    <property type="project" value="TreeGrafter"/>
</dbReference>
<dbReference type="SUPFAM" id="SSF56112">
    <property type="entry name" value="Protein kinase-like (PK-like)"/>
    <property type="match status" value="1"/>
</dbReference>
<dbReference type="Gene3D" id="1.10.510.10">
    <property type="entry name" value="Transferase(Phosphotransferase) domain 1"/>
    <property type="match status" value="2"/>
</dbReference>
<dbReference type="SMART" id="SM00220">
    <property type="entry name" value="S_TKc"/>
    <property type="match status" value="1"/>
</dbReference>
<proteinExistence type="predicted"/>
<feature type="compositionally biased region" description="Polar residues" evidence="1">
    <location>
        <begin position="281"/>
        <end position="308"/>
    </location>
</feature>
<feature type="region of interest" description="Disordered" evidence="1">
    <location>
        <begin position="488"/>
        <end position="508"/>
    </location>
</feature>
<feature type="compositionally biased region" description="Polar residues" evidence="1">
    <location>
        <begin position="321"/>
        <end position="335"/>
    </location>
</feature>
<evidence type="ECO:0000313" key="3">
    <source>
        <dbReference type="EMBL" id="PWN33089.1"/>
    </source>
</evidence>
<dbReference type="InterPro" id="IPR008271">
    <property type="entry name" value="Ser/Thr_kinase_AS"/>
</dbReference>
<feature type="compositionally biased region" description="Polar residues" evidence="1">
    <location>
        <begin position="429"/>
        <end position="443"/>
    </location>
</feature>
<dbReference type="InterPro" id="IPR000719">
    <property type="entry name" value="Prot_kinase_dom"/>
</dbReference>
<evidence type="ECO:0000313" key="4">
    <source>
        <dbReference type="Proteomes" id="UP000245771"/>
    </source>
</evidence>
<dbReference type="Proteomes" id="UP000245771">
    <property type="component" value="Unassembled WGS sequence"/>
</dbReference>
<dbReference type="PROSITE" id="PS00108">
    <property type="entry name" value="PROTEIN_KINASE_ST"/>
    <property type="match status" value="1"/>
</dbReference>
<protein>
    <submittedName>
        <fullName evidence="3">Kinase-like protein</fullName>
    </submittedName>
</protein>
<sequence length="508" mass="56310">MEIEFRLCPVKELMLGEGRHSDVYLGAYRVKEEVKNPSFEVDEDEDHEWRLCAMKRPHADRQSQLLALEEAFALRRLGPHPNIIRLIKIRDEIDGGAGVLRQAETDTSRNDAPRLLMLLELLPFSLSSFSRRNPELVDYKQWRTWALELAGVVEWMHSRGCIHADLKPENILLTSDLHVKLCDFNSALFPNASTPLMDGIGLGTPAYGAPELSRSLNKSSDSSKGFSYPVDIWSLGAILYTLATGTEPFRRARSMIDMVYRKRVFFESEENDRVARMSVAEGSSTAGPASYYSGTIAGNQGSLPTSRKSSIRGRKSDGSGMANTSTSTPLRSQAYSMHKRAPSTESVSSINKTQMERTTSRESLSSLNGESPRVSISPPSSLSRKTGENAELRLAVAAAFARSTNYAPPSNSTTSKNTTIKDLRKMSGDMSSFSLQDRSQSHTGYGHEQESYEEQEDLRAYHDGTPALLLPGGGRLPDQARNLLERMLRTDPAQRPTASQVRAVLESL</sequence>
<dbReference type="RefSeq" id="XP_025353391.1">
    <property type="nucleotide sequence ID" value="XM_025497053.1"/>
</dbReference>
<evidence type="ECO:0000256" key="1">
    <source>
        <dbReference type="SAM" id="MobiDB-lite"/>
    </source>
</evidence>
<feature type="compositionally biased region" description="Polar residues" evidence="1">
    <location>
        <begin position="343"/>
        <end position="353"/>
    </location>
</feature>
<feature type="region of interest" description="Disordered" evidence="1">
    <location>
        <begin position="279"/>
        <end position="388"/>
    </location>
</feature>
<dbReference type="GO" id="GO:0005737">
    <property type="term" value="C:cytoplasm"/>
    <property type="evidence" value="ECO:0007669"/>
    <property type="project" value="TreeGrafter"/>
</dbReference>
<dbReference type="OrthoDB" id="4062651at2759"/>
<dbReference type="PANTHER" id="PTHR44167:SF18">
    <property type="entry name" value="PROTEIN KINASE DOMAIN-CONTAINING PROTEIN"/>
    <property type="match status" value="1"/>
</dbReference>
<organism evidence="3 4">
    <name type="scientific">Meira miltonrushii</name>
    <dbReference type="NCBI Taxonomy" id="1280837"/>
    <lineage>
        <taxon>Eukaryota</taxon>
        <taxon>Fungi</taxon>
        <taxon>Dikarya</taxon>
        <taxon>Basidiomycota</taxon>
        <taxon>Ustilaginomycotina</taxon>
        <taxon>Exobasidiomycetes</taxon>
        <taxon>Exobasidiales</taxon>
        <taxon>Brachybasidiaceae</taxon>
        <taxon>Meira</taxon>
    </lineage>
</organism>
<dbReference type="AlphaFoldDB" id="A0A316V668"/>